<evidence type="ECO:0000259" key="4">
    <source>
        <dbReference type="SMART" id="SM00895"/>
    </source>
</evidence>
<proteinExistence type="predicted"/>
<reference evidence="5 8" key="2">
    <citation type="submission" date="2020-08" db="EMBL/GenBank/DDBJ databases">
        <title>Genomic Encyclopedia of Type Strains, Phase IV (KMG-V): Genome sequencing to study the core and pangenomes of soil and plant-associated prokaryotes.</title>
        <authorList>
            <person name="Whitman W."/>
        </authorList>
    </citation>
    <scope>NUCLEOTIDE SEQUENCE [LARGE SCALE GENOMIC DNA]</scope>
    <source>
        <strain evidence="5 8">SEMIA 4059</strain>
    </source>
</reference>
<reference evidence="6 7" key="1">
    <citation type="submission" date="2020-02" db="EMBL/GenBank/DDBJ databases">
        <title>Draft genome sequence of Rhizobium tropici.</title>
        <authorList>
            <person name="Khayi S."/>
            <person name="Jemo M."/>
        </authorList>
    </citation>
    <scope>NUCLEOTIDE SEQUENCE [LARGE SCALE GENOMIC DNA]</scope>
    <source>
        <strain evidence="6 7">A12</strain>
    </source>
</reference>
<dbReference type="InterPro" id="IPR036388">
    <property type="entry name" value="WH-like_DNA-bd_sf"/>
</dbReference>
<keyword evidence="1" id="KW-0805">Transcription regulation</keyword>
<keyword evidence="2 5" id="KW-0238">DNA-binding</keyword>
<comment type="caution">
    <text evidence="6">The sequence shown here is derived from an EMBL/GenBank/DDBJ whole genome shotgun (WGS) entry which is preliminary data.</text>
</comment>
<dbReference type="AlphaFoldDB" id="A0A6P1C288"/>
<evidence type="ECO:0000313" key="8">
    <source>
        <dbReference type="Proteomes" id="UP000526625"/>
    </source>
</evidence>
<dbReference type="SMART" id="SM00895">
    <property type="entry name" value="FCD"/>
    <property type="match status" value="1"/>
</dbReference>
<dbReference type="InterPro" id="IPR008920">
    <property type="entry name" value="TF_FadR/GntR_C"/>
</dbReference>
<dbReference type="Pfam" id="PF07729">
    <property type="entry name" value="FCD"/>
    <property type="match status" value="1"/>
</dbReference>
<name>A0A6P1C288_RHITR</name>
<dbReference type="EMBL" id="JAADZA010000005">
    <property type="protein sequence ID" value="NEV10807.1"/>
    <property type="molecule type" value="Genomic_DNA"/>
</dbReference>
<evidence type="ECO:0000313" key="6">
    <source>
        <dbReference type="EMBL" id="NEV10807.1"/>
    </source>
</evidence>
<dbReference type="PRINTS" id="PR00035">
    <property type="entry name" value="HTHGNTR"/>
</dbReference>
<feature type="domain" description="GntR C-terminal" evidence="4">
    <location>
        <begin position="153"/>
        <end position="281"/>
    </location>
</feature>
<organism evidence="6 7">
    <name type="scientific">Rhizobium tropici</name>
    <dbReference type="NCBI Taxonomy" id="398"/>
    <lineage>
        <taxon>Bacteria</taxon>
        <taxon>Pseudomonadati</taxon>
        <taxon>Pseudomonadota</taxon>
        <taxon>Alphaproteobacteria</taxon>
        <taxon>Hyphomicrobiales</taxon>
        <taxon>Rhizobiaceae</taxon>
        <taxon>Rhizobium/Agrobacterium group</taxon>
        <taxon>Rhizobium</taxon>
    </lineage>
</organism>
<gene>
    <name evidence="5" type="ORF">GGD45_003576</name>
    <name evidence="6" type="ORF">GXW80_07340</name>
</gene>
<evidence type="ECO:0000256" key="2">
    <source>
        <dbReference type="ARBA" id="ARBA00023125"/>
    </source>
</evidence>
<sequence length="307" mass="35542">MRSENLFKRQFNEFLRHVQSVGHGHPLGSEREIGRTLGTSRTTVRKCLAAAKESGLISRDGAVLRQVEPSELYCEAETIPPTLMVERAFLTWILQSDSGPGQTINALQLARQFGVSSTTIREFLQSFRHFGLMEREAGGKWVFRGMTLEFANELSDIREIFELRSVMRFAELDDGDPSWNELRRLRGEHLKLLETIETDYHRFSLLDEQLHRLINSASSNRFVTEFYHVISLIFFYHYQWNKKDERSRNEAAVYQHLDYIDAILSRDQKKISQTCTAHLSEARRTLLASITREARLENSSVLPDPAY</sequence>
<dbReference type="InterPro" id="IPR011711">
    <property type="entry name" value="GntR_C"/>
</dbReference>
<dbReference type="EMBL" id="JACHBF010000009">
    <property type="protein sequence ID" value="MBB6493150.1"/>
    <property type="molecule type" value="Genomic_DNA"/>
</dbReference>
<dbReference type="Proteomes" id="UP000526625">
    <property type="component" value="Unassembled WGS sequence"/>
</dbReference>
<evidence type="ECO:0000313" key="5">
    <source>
        <dbReference type="EMBL" id="MBB6493150.1"/>
    </source>
</evidence>
<keyword evidence="8" id="KW-1185">Reference proteome</keyword>
<dbReference type="PANTHER" id="PTHR43537">
    <property type="entry name" value="TRANSCRIPTIONAL REGULATOR, GNTR FAMILY"/>
    <property type="match status" value="1"/>
</dbReference>
<dbReference type="SUPFAM" id="SSF48008">
    <property type="entry name" value="GntR ligand-binding domain-like"/>
    <property type="match status" value="1"/>
</dbReference>
<dbReference type="GO" id="GO:0003700">
    <property type="term" value="F:DNA-binding transcription factor activity"/>
    <property type="evidence" value="ECO:0007669"/>
    <property type="project" value="InterPro"/>
</dbReference>
<dbReference type="PANTHER" id="PTHR43537:SF51">
    <property type="entry name" value="HTH-TYPE TRANSCRIPTIONAL REGULATOR LGOR-RELATED"/>
    <property type="match status" value="1"/>
</dbReference>
<accession>A0A6P1C288</accession>
<protein>
    <submittedName>
        <fullName evidence="5 6">GntR family transcriptional regulator</fullName>
    </submittedName>
</protein>
<evidence type="ECO:0000313" key="7">
    <source>
        <dbReference type="Proteomes" id="UP000471190"/>
    </source>
</evidence>
<dbReference type="RefSeq" id="WP_015342663.1">
    <property type="nucleotide sequence ID" value="NZ_JAADZA010000005.1"/>
</dbReference>
<dbReference type="Gene3D" id="1.10.10.10">
    <property type="entry name" value="Winged helix-like DNA-binding domain superfamily/Winged helix DNA-binding domain"/>
    <property type="match status" value="2"/>
</dbReference>
<keyword evidence="3" id="KW-0804">Transcription</keyword>
<dbReference type="InterPro" id="IPR000524">
    <property type="entry name" value="Tscrpt_reg_HTH_GntR"/>
</dbReference>
<evidence type="ECO:0000256" key="1">
    <source>
        <dbReference type="ARBA" id="ARBA00023015"/>
    </source>
</evidence>
<dbReference type="GO" id="GO:0003677">
    <property type="term" value="F:DNA binding"/>
    <property type="evidence" value="ECO:0007669"/>
    <property type="project" value="UniProtKB-KW"/>
</dbReference>
<evidence type="ECO:0000256" key="3">
    <source>
        <dbReference type="ARBA" id="ARBA00023163"/>
    </source>
</evidence>
<dbReference type="SUPFAM" id="SSF46785">
    <property type="entry name" value="Winged helix' DNA-binding domain"/>
    <property type="match status" value="2"/>
</dbReference>
<dbReference type="InterPro" id="IPR036390">
    <property type="entry name" value="WH_DNA-bd_sf"/>
</dbReference>
<dbReference type="Gene3D" id="1.20.120.530">
    <property type="entry name" value="GntR ligand-binding domain-like"/>
    <property type="match status" value="1"/>
</dbReference>
<dbReference type="Proteomes" id="UP000471190">
    <property type="component" value="Unassembled WGS sequence"/>
</dbReference>